<name>A0A0C2N0V4_THEKT</name>
<reference evidence="1 2" key="1">
    <citation type="journal article" date="2014" name="Genome Biol. Evol.">
        <title>The genome of the myxosporean Thelohanellus kitauei shows adaptations to nutrient acquisition within its fish host.</title>
        <authorList>
            <person name="Yang Y."/>
            <person name="Xiong J."/>
            <person name="Zhou Z."/>
            <person name="Huo F."/>
            <person name="Miao W."/>
            <person name="Ran C."/>
            <person name="Liu Y."/>
            <person name="Zhang J."/>
            <person name="Feng J."/>
            <person name="Wang M."/>
            <person name="Wang M."/>
            <person name="Wang L."/>
            <person name="Yao B."/>
        </authorList>
    </citation>
    <scope>NUCLEOTIDE SEQUENCE [LARGE SCALE GENOMIC DNA]</scope>
    <source>
        <strain evidence="1">Wuqing</strain>
    </source>
</reference>
<dbReference type="AlphaFoldDB" id="A0A0C2N0V4"/>
<dbReference type="PIRSF" id="PIRSF008153">
    <property type="entry name" value="FMR1_interacting"/>
    <property type="match status" value="1"/>
</dbReference>
<gene>
    <name evidence="1" type="ORF">RF11_05560</name>
</gene>
<keyword evidence="2" id="KW-1185">Reference proteome</keyword>
<sequence>MISHLLKTHEPNSSEFTLYLAGIYADAADSILHKLKVRHLYDEVVSEANLVFKQLCYHLGLLIYSRRRAETFDHLIDKSSRNHICRKLGAADAKFLSESNMQFQNFQHLSNLCKQLSVQFLGGRINLNAMLCQRLQHSIKESLRHCITYFENQDIHSVILLSSLIDIYQETHVNLSKDFPLPPFETILREVNHDMPGCLPLITHQIIQYLVDDLAQNYSFSMVTERFVRSPEVLSTKPQSTPVSINLMLIYPSKAIMNLFNEQHSLYSQFVGIEHFVEIFKLVGYSGFFAIVDEIKNYISDLLAEPIKNSILTLLNTMPSSGQFPRITDGIRSVMDFFNMSFERVLRSEKMQSEVLHSFRILGNYIVIVYMLEKAVYSCEANDLFISAPLDGFFTVEPDQISLVQKSSSKSDFIKPYAFDQFPPDSIPQNLKDALDKASELNHERMNNCLPIYVSIVDFVSEQMKDAFWKGLCPQLDVVTAGSCELNRVISTIFYYISFYGLKQELSAQYIFGDGIIYGPLFLVVTLGLEDWVDVSDICCHAISASEIDLANKKQAESDYNSKKIAMKKSSFLIDGGDSSCPVRHFFIQYTQTIASMRVLVSKRREILKFFSDKLSRLSPSKPEPLISIPPPTFVPPE</sequence>
<dbReference type="OrthoDB" id="10265867at2759"/>
<comment type="caution">
    <text evidence="1">The sequence shown here is derived from an EMBL/GenBank/DDBJ whole genome shotgun (WGS) entry which is preliminary data.</text>
</comment>
<proteinExistence type="predicted"/>
<accession>A0A0C2N0V4</accession>
<dbReference type="GO" id="GO:0031267">
    <property type="term" value="F:small GTPase binding"/>
    <property type="evidence" value="ECO:0007669"/>
    <property type="project" value="InterPro"/>
</dbReference>
<dbReference type="Proteomes" id="UP000031668">
    <property type="component" value="Unassembled WGS sequence"/>
</dbReference>
<evidence type="ECO:0000313" key="2">
    <source>
        <dbReference type="Proteomes" id="UP000031668"/>
    </source>
</evidence>
<evidence type="ECO:0000313" key="1">
    <source>
        <dbReference type="EMBL" id="KII67517.1"/>
    </source>
</evidence>
<organism evidence="1 2">
    <name type="scientific">Thelohanellus kitauei</name>
    <name type="common">Myxosporean</name>
    <dbReference type="NCBI Taxonomy" id="669202"/>
    <lineage>
        <taxon>Eukaryota</taxon>
        <taxon>Metazoa</taxon>
        <taxon>Cnidaria</taxon>
        <taxon>Myxozoa</taxon>
        <taxon>Myxosporea</taxon>
        <taxon>Bivalvulida</taxon>
        <taxon>Platysporina</taxon>
        <taxon>Myxobolidae</taxon>
        <taxon>Thelohanellus</taxon>
    </lineage>
</organism>
<dbReference type="Pfam" id="PF05994">
    <property type="entry name" value="FragX_IP"/>
    <property type="match status" value="1"/>
</dbReference>
<protein>
    <submittedName>
        <fullName evidence="1">Cytoplasmic FMR1-interacting protein 2</fullName>
    </submittedName>
</protein>
<dbReference type="InterPro" id="IPR008081">
    <property type="entry name" value="Cytoplasmic_FMR1-int"/>
</dbReference>
<dbReference type="PANTHER" id="PTHR12195">
    <property type="entry name" value="CYTOPLASMIC FMR1-INTERACTING PROTEIN-RELATED"/>
    <property type="match status" value="1"/>
</dbReference>
<dbReference type="GO" id="GO:0030833">
    <property type="term" value="P:regulation of actin filament polymerization"/>
    <property type="evidence" value="ECO:0007669"/>
    <property type="project" value="InterPro"/>
</dbReference>
<dbReference type="EMBL" id="JWZT01003152">
    <property type="protein sequence ID" value="KII67517.1"/>
    <property type="molecule type" value="Genomic_DNA"/>
</dbReference>